<sequence length="347" mass="38919">MSYQYISLFIRSNIRNSRNVVCCDARGKRELRTKLEGVAFAPGYPWTASTRISVAFLSRDADSLRGYLLEKDTKSGQCFLGLGYGSPLSGHGQLCRQLPPWPLTKMSCGITERVNENRPGSGGLSTSRPGGATGPLNCRLRGTANAGLPATPQQVTPIRPKPRCWWCCCCSCCCSTPGKGNDDNGPTRNSNNSELLNYDGDQTYSLEEIKSWGRSFDKLMRSPGGRKVFRDFLKCEYSEENILFWLACEELKREENPEVVEEMARIIYEDYISILSPKEVSLDAQVRDIVNRNMVKPTPHTFDDAQLQIYTLMHRDSYPRFVNSPLYKSLIQQIPPQPPPEGATPPD</sequence>
<gene>
    <name evidence="2" type="ORF">WA026_010450</name>
</gene>
<reference evidence="2 3" key="1">
    <citation type="submission" date="2023-03" db="EMBL/GenBank/DDBJ databases">
        <title>Genome insight into feeding habits of ladybird beetles.</title>
        <authorList>
            <person name="Li H.-S."/>
            <person name="Huang Y.-H."/>
            <person name="Pang H."/>
        </authorList>
    </citation>
    <scope>NUCLEOTIDE SEQUENCE [LARGE SCALE GENOMIC DNA]</scope>
    <source>
        <strain evidence="2">SYSU_2023b</strain>
        <tissue evidence="2">Whole body</tissue>
    </source>
</reference>
<dbReference type="PRINTS" id="PR01301">
    <property type="entry name" value="RGSPROTEIN"/>
</dbReference>
<dbReference type="Proteomes" id="UP001431783">
    <property type="component" value="Unassembled WGS sequence"/>
</dbReference>
<evidence type="ECO:0000259" key="1">
    <source>
        <dbReference type="PROSITE" id="PS50132"/>
    </source>
</evidence>
<evidence type="ECO:0000313" key="3">
    <source>
        <dbReference type="Proteomes" id="UP001431783"/>
    </source>
</evidence>
<dbReference type="InterPro" id="IPR044926">
    <property type="entry name" value="RGS_subdomain_2"/>
</dbReference>
<protein>
    <recommendedName>
        <fullName evidence="1">RGS domain-containing protein</fullName>
    </recommendedName>
</protein>
<dbReference type="PROSITE" id="PS50132">
    <property type="entry name" value="RGS"/>
    <property type="match status" value="1"/>
</dbReference>
<evidence type="ECO:0000313" key="2">
    <source>
        <dbReference type="EMBL" id="KAK9890355.1"/>
    </source>
</evidence>
<dbReference type="FunFam" id="1.10.167.10:FF:000001">
    <property type="entry name" value="Putative regulator of g-protein signaling 12"/>
    <property type="match status" value="1"/>
</dbReference>
<dbReference type="InterPro" id="IPR016137">
    <property type="entry name" value="RGS"/>
</dbReference>
<dbReference type="PANTHER" id="PTHR10845:SF192">
    <property type="entry name" value="DOUBLE HIT, ISOFORM B"/>
    <property type="match status" value="1"/>
</dbReference>
<dbReference type="Pfam" id="PF00615">
    <property type="entry name" value="RGS"/>
    <property type="match status" value="1"/>
</dbReference>
<dbReference type="InterPro" id="IPR036305">
    <property type="entry name" value="RGS_sf"/>
</dbReference>
<proteinExistence type="predicted"/>
<accession>A0AAW1V9U8</accession>
<dbReference type="Gene3D" id="1.10.167.10">
    <property type="entry name" value="Regulator of G-protein Signalling 4, domain 2"/>
    <property type="match status" value="1"/>
</dbReference>
<dbReference type="AlphaFoldDB" id="A0AAW1V9U8"/>
<dbReference type="SUPFAM" id="SSF48097">
    <property type="entry name" value="Regulator of G-protein signaling, RGS"/>
    <property type="match status" value="1"/>
</dbReference>
<comment type="caution">
    <text evidence="2">The sequence shown here is derived from an EMBL/GenBank/DDBJ whole genome shotgun (WGS) entry which is preliminary data.</text>
</comment>
<dbReference type="PANTHER" id="PTHR10845">
    <property type="entry name" value="REGULATOR OF G PROTEIN SIGNALING"/>
    <property type="match status" value="1"/>
</dbReference>
<dbReference type="SMART" id="SM00315">
    <property type="entry name" value="RGS"/>
    <property type="match status" value="1"/>
</dbReference>
<name>A0AAW1V9U8_9CUCU</name>
<feature type="domain" description="RGS" evidence="1">
    <location>
        <begin position="215"/>
        <end position="331"/>
    </location>
</feature>
<dbReference type="EMBL" id="JARQZJ010000125">
    <property type="protein sequence ID" value="KAK9890355.1"/>
    <property type="molecule type" value="Genomic_DNA"/>
</dbReference>
<dbReference type="CDD" id="cd08718">
    <property type="entry name" value="RGS_RZ-like"/>
    <property type="match status" value="1"/>
</dbReference>
<keyword evidence="3" id="KW-1185">Reference proteome</keyword>
<organism evidence="2 3">
    <name type="scientific">Henosepilachna vigintioctopunctata</name>
    <dbReference type="NCBI Taxonomy" id="420089"/>
    <lineage>
        <taxon>Eukaryota</taxon>
        <taxon>Metazoa</taxon>
        <taxon>Ecdysozoa</taxon>
        <taxon>Arthropoda</taxon>
        <taxon>Hexapoda</taxon>
        <taxon>Insecta</taxon>
        <taxon>Pterygota</taxon>
        <taxon>Neoptera</taxon>
        <taxon>Endopterygota</taxon>
        <taxon>Coleoptera</taxon>
        <taxon>Polyphaga</taxon>
        <taxon>Cucujiformia</taxon>
        <taxon>Coccinelloidea</taxon>
        <taxon>Coccinellidae</taxon>
        <taxon>Epilachninae</taxon>
        <taxon>Epilachnini</taxon>
        <taxon>Henosepilachna</taxon>
    </lineage>
</organism>